<evidence type="ECO:0000313" key="4">
    <source>
        <dbReference type="Proteomes" id="UP000332933"/>
    </source>
</evidence>
<name>A0A485KL38_9STRA</name>
<protein>
    <submittedName>
        <fullName evidence="3">Aste57867_8776 protein</fullName>
    </submittedName>
</protein>
<dbReference type="GO" id="GO:0032259">
    <property type="term" value="P:methylation"/>
    <property type="evidence" value="ECO:0007669"/>
    <property type="project" value="UniProtKB-KW"/>
</dbReference>
<evidence type="ECO:0000256" key="1">
    <source>
        <dbReference type="SAM" id="MobiDB-lite"/>
    </source>
</evidence>
<dbReference type="EMBL" id="VJMH01005114">
    <property type="protein sequence ID" value="KAF0700722.1"/>
    <property type="molecule type" value="Genomic_DNA"/>
</dbReference>
<reference evidence="2" key="2">
    <citation type="submission" date="2019-06" db="EMBL/GenBank/DDBJ databases">
        <title>Genomics analysis of Aphanomyces spp. identifies a new class of oomycete effector associated with host adaptation.</title>
        <authorList>
            <person name="Gaulin E."/>
        </authorList>
    </citation>
    <scope>NUCLEOTIDE SEQUENCE</scope>
    <source>
        <strain evidence="2">CBS 578.67</strain>
    </source>
</reference>
<dbReference type="CDD" id="cd02440">
    <property type="entry name" value="AdoMet_MTases"/>
    <property type="match status" value="1"/>
</dbReference>
<organism evidence="3 4">
    <name type="scientific">Aphanomyces stellatus</name>
    <dbReference type="NCBI Taxonomy" id="120398"/>
    <lineage>
        <taxon>Eukaryota</taxon>
        <taxon>Sar</taxon>
        <taxon>Stramenopiles</taxon>
        <taxon>Oomycota</taxon>
        <taxon>Saprolegniomycetes</taxon>
        <taxon>Saprolegniales</taxon>
        <taxon>Verrucalvaceae</taxon>
        <taxon>Aphanomyces</taxon>
    </lineage>
</organism>
<accession>A0A485KL38</accession>
<dbReference type="Gene3D" id="3.40.50.150">
    <property type="entry name" value="Vaccinia Virus protein VP39"/>
    <property type="match status" value="1"/>
</dbReference>
<reference evidence="3 4" key="1">
    <citation type="submission" date="2019-03" db="EMBL/GenBank/DDBJ databases">
        <authorList>
            <person name="Gaulin E."/>
            <person name="Dumas B."/>
        </authorList>
    </citation>
    <scope>NUCLEOTIDE SEQUENCE [LARGE SCALE GENOMIC DNA]</scope>
    <source>
        <strain evidence="3">CBS 568.67</strain>
    </source>
</reference>
<sequence>MPGENRYAVDVQEHEILLSSAGQQVMMEWEREYMERCVDVLAITTTCDVLEIGFGLGYSASRIQSFAPRSHTIIECDPVCLKQLEAWAADRKNVTIVAGTWQSMLASLGAFDCIFFDDYPLPQMERDESIFSISRWHEFLDATLNWHTNLGGRVTGYLARDIDLRRDGCHVTTTPLEVDVPANCNYFPYKTALVPCITLVDCVSSITTYDLAPSTESTGELKRLTTHPKLVELRRRMDLQRWHDQHRGAENQDKKDDEKVAALPRDEMIRNLKAARAKKQQAARADANMHE</sequence>
<keyword evidence="4" id="KW-1185">Reference proteome</keyword>
<dbReference type="GO" id="GO:0005737">
    <property type="term" value="C:cytoplasm"/>
    <property type="evidence" value="ECO:0007669"/>
    <property type="project" value="TreeGrafter"/>
</dbReference>
<dbReference type="InterPro" id="IPR051038">
    <property type="entry name" value="RMT2/GAMT_Mtase"/>
</dbReference>
<dbReference type="EMBL" id="CAADRA010005135">
    <property type="protein sequence ID" value="VFT85662.1"/>
    <property type="molecule type" value="Genomic_DNA"/>
</dbReference>
<dbReference type="GO" id="GO:0030731">
    <property type="term" value="F:guanidinoacetate N-methyltransferase activity"/>
    <property type="evidence" value="ECO:0007669"/>
    <property type="project" value="TreeGrafter"/>
</dbReference>
<dbReference type="InterPro" id="IPR029063">
    <property type="entry name" value="SAM-dependent_MTases_sf"/>
</dbReference>
<dbReference type="GO" id="GO:0005634">
    <property type="term" value="C:nucleus"/>
    <property type="evidence" value="ECO:0007669"/>
    <property type="project" value="TreeGrafter"/>
</dbReference>
<proteinExistence type="predicted"/>
<dbReference type="SUPFAM" id="SSF53335">
    <property type="entry name" value="S-adenosyl-L-methionine-dependent methyltransferases"/>
    <property type="match status" value="1"/>
</dbReference>
<dbReference type="GO" id="GO:0003723">
    <property type="term" value="F:RNA binding"/>
    <property type="evidence" value="ECO:0007669"/>
    <property type="project" value="UniProtKB-KW"/>
</dbReference>
<feature type="region of interest" description="Disordered" evidence="1">
    <location>
        <begin position="242"/>
        <end position="261"/>
    </location>
</feature>
<dbReference type="PANTHER" id="PTHR32379">
    <property type="entry name" value="GUANIDINOACETATE N-METHYLTRANSFERASE"/>
    <property type="match status" value="1"/>
</dbReference>
<gene>
    <name evidence="3" type="primary">Aste57867_8776</name>
    <name evidence="2" type="ORF">As57867_008742</name>
    <name evidence="3" type="ORF">ASTE57867_8776</name>
</gene>
<dbReference type="GO" id="GO:0006601">
    <property type="term" value="P:creatine biosynthetic process"/>
    <property type="evidence" value="ECO:0007669"/>
    <property type="project" value="TreeGrafter"/>
</dbReference>
<dbReference type="Proteomes" id="UP000332933">
    <property type="component" value="Unassembled WGS sequence"/>
</dbReference>
<dbReference type="AlphaFoldDB" id="A0A485KL38"/>
<dbReference type="PANTHER" id="PTHR32379:SF1">
    <property type="entry name" value="GUANIDINOACETATE N-METHYLTRANSFERASE"/>
    <property type="match status" value="1"/>
</dbReference>
<evidence type="ECO:0000313" key="3">
    <source>
        <dbReference type="EMBL" id="VFT85662.1"/>
    </source>
</evidence>
<evidence type="ECO:0000313" key="2">
    <source>
        <dbReference type="EMBL" id="KAF0700722.1"/>
    </source>
</evidence>
<dbReference type="OrthoDB" id="19014at2759"/>